<feature type="region of interest" description="Disordered" evidence="3">
    <location>
        <begin position="1"/>
        <end position="24"/>
    </location>
</feature>
<dbReference type="GO" id="GO:0003700">
    <property type="term" value="F:DNA-binding transcription factor activity"/>
    <property type="evidence" value="ECO:0007669"/>
    <property type="project" value="TreeGrafter"/>
</dbReference>
<organism evidence="4 5">
    <name type="scientific">Corchorus olitorius</name>
    <dbReference type="NCBI Taxonomy" id="93759"/>
    <lineage>
        <taxon>Eukaryota</taxon>
        <taxon>Viridiplantae</taxon>
        <taxon>Streptophyta</taxon>
        <taxon>Embryophyta</taxon>
        <taxon>Tracheophyta</taxon>
        <taxon>Spermatophyta</taxon>
        <taxon>Magnoliopsida</taxon>
        <taxon>eudicotyledons</taxon>
        <taxon>Gunneridae</taxon>
        <taxon>Pentapetalae</taxon>
        <taxon>rosids</taxon>
        <taxon>malvids</taxon>
        <taxon>Malvales</taxon>
        <taxon>Malvaceae</taxon>
        <taxon>Grewioideae</taxon>
        <taxon>Apeibeae</taxon>
        <taxon>Corchorus</taxon>
    </lineage>
</organism>
<evidence type="ECO:0000313" key="4">
    <source>
        <dbReference type="EMBL" id="OMO88975.1"/>
    </source>
</evidence>
<keyword evidence="5" id="KW-1185">Reference proteome</keyword>
<dbReference type="AlphaFoldDB" id="A0A1R3J2C6"/>
<keyword evidence="2" id="KW-0539">Nucleus</keyword>
<sequence>MLRQEGIRLGKGTKGKNNEEEAEKVEEVIHVRARRGQATDSHSLAEFEADVHVKSGTLFDVLVCDDPEYAKKLAEEMWGKQKIPDKATFEEA</sequence>
<dbReference type="STRING" id="93759.A0A1R3J2C6"/>
<comment type="caution">
    <text evidence="4">The sequence shown here is derived from an EMBL/GenBank/DDBJ whole genome shotgun (WGS) entry which is preliminary data.</text>
</comment>
<accession>A0A1R3J2C6</accession>
<dbReference type="PANTHER" id="PTHR12565:SF340">
    <property type="entry name" value="TRANSCRIPTION FACTOR BEE 3"/>
    <property type="match status" value="1"/>
</dbReference>
<comment type="subcellular location">
    <subcellularLocation>
        <location evidence="1">Nucleus</location>
    </subcellularLocation>
</comment>
<gene>
    <name evidence="4" type="ORF">COLO4_20010</name>
</gene>
<name>A0A1R3J2C6_9ROSI</name>
<evidence type="ECO:0000256" key="3">
    <source>
        <dbReference type="SAM" id="MobiDB-lite"/>
    </source>
</evidence>
<reference evidence="5" key="1">
    <citation type="submission" date="2013-09" db="EMBL/GenBank/DDBJ databases">
        <title>Corchorus olitorius genome sequencing.</title>
        <authorList>
            <person name="Alam M."/>
            <person name="Haque M.S."/>
            <person name="Islam M.S."/>
            <person name="Emdad E.M."/>
            <person name="Islam M.M."/>
            <person name="Ahmed B."/>
            <person name="Halim A."/>
            <person name="Hossen Q.M.M."/>
            <person name="Hossain M.Z."/>
            <person name="Ahmed R."/>
            <person name="Khan M.M."/>
            <person name="Islam R."/>
            <person name="Rashid M.M."/>
            <person name="Khan S.A."/>
            <person name="Rahman M.S."/>
            <person name="Alam M."/>
            <person name="Yahiya A.S."/>
            <person name="Khan M.S."/>
            <person name="Azam M.S."/>
            <person name="Haque T."/>
            <person name="Lashkar M.Z.H."/>
            <person name="Akhand A.I."/>
            <person name="Morshed G."/>
            <person name="Roy S."/>
            <person name="Uddin K.S."/>
            <person name="Rabeya T."/>
            <person name="Hossain A.S."/>
            <person name="Chowdhury A."/>
            <person name="Snigdha A.R."/>
            <person name="Mortoza M.S."/>
            <person name="Matin S.A."/>
            <person name="Hoque S.M.E."/>
            <person name="Islam M.K."/>
            <person name="Roy D.K."/>
            <person name="Haider R."/>
            <person name="Moosa M.M."/>
            <person name="Elias S.M."/>
            <person name="Hasan A.M."/>
            <person name="Jahan S."/>
            <person name="Shafiuddin M."/>
            <person name="Mahmood N."/>
            <person name="Shommy N.S."/>
        </authorList>
    </citation>
    <scope>NUCLEOTIDE SEQUENCE [LARGE SCALE GENOMIC DNA]</scope>
    <source>
        <strain evidence="5">cv. O-4</strain>
    </source>
</reference>
<evidence type="ECO:0000313" key="5">
    <source>
        <dbReference type="Proteomes" id="UP000187203"/>
    </source>
</evidence>
<proteinExistence type="predicted"/>
<dbReference type="GO" id="GO:0005634">
    <property type="term" value="C:nucleus"/>
    <property type="evidence" value="ECO:0007669"/>
    <property type="project" value="UniProtKB-SubCell"/>
</dbReference>
<dbReference type="Proteomes" id="UP000187203">
    <property type="component" value="Unassembled WGS sequence"/>
</dbReference>
<dbReference type="OrthoDB" id="1938156at2759"/>
<protein>
    <submittedName>
        <fullName evidence="4">Uncharacterized protein</fullName>
    </submittedName>
</protein>
<dbReference type="PANTHER" id="PTHR12565">
    <property type="entry name" value="STEROL REGULATORY ELEMENT-BINDING PROTEIN"/>
    <property type="match status" value="1"/>
</dbReference>
<evidence type="ECO:0000256" key="1">
    <source>
        <dbReference type="ARBA" id="ARBA00004123"/>
    </source>
</evidence>
<dbReference type="InterPro" id="IPR024097">
    <property type="entry name" value="bHLH_ZIP_TF"/>
</dbReference>
<dbReference type="EMBL" id="AWUE01016925">
    <property type="protein sequence ID" value="OMO88975.1"/>
    <property type="molecule type" value="Genomic_DNA"/>
</dbReference>
<evidence type="ECO:0000256" key="2">
    <source>
        <dbReference type="ARBA" id="ARBA00023242"/>
    </source>
</evidence>